<evidence type="ECO:0000256" key="1">
    <source>
        <dbReference type="SAM" id="Phobius"/>
    </source>
</evidence>
<protein>
    <submittedName>
        <fullName evidence="2">Uncharacterized protein</fullName>
    </submittedName>
</protein>
<evidence type="ECO:0000313" key="2">
    <source>
        <dbReference type="EMBL" id="PBK59054.1"/>
    </source>
</evidence>
<gene>
    <name evidence="2" type="ORF">ARMSODRAFT_983340</name>
</gene>
<dbReference type="EMBL" id="KZ293514">
    <property type="protein sequence ID" value="PBK59054.1"/>
    <property type="molecule type" value="Genomic_DNA"/>
</dbReference>
<dbReference type="Proteomes" id="UP000218334">
    <property type="component" value="Unassembled WGS sequence"/>
</dbReference>
<sequence>MAAIIILLYVTTTINSSLTWALIRSVLAETPYNIFLSGRPWISNIEVGTAAAVIADSIMVFGVVGWSGDDVGSCLISGFVFKILEIIAGVILEFESVDLLVIYISCILATTVWCTVLIVFRIVTVARANNGTNSTELGYYRHVIEVLVESSALHSVTLIVYAALEARGNLSRDYFDTLAVITTVDIELIFSEYISDENCMQGIAPTLLAGRVAAGHARPDDSWQGNIISSLRFEAHPQVDAETCSQENSIVDNADLEALSIQVDEETGAGERIKWV</sequence>
<keyword evidence="3" id="KW-1185">Reference proteome</keyword>
<reference evidence="3" key="1">
    <citation type="journal article" date="2017" name="Nat. Ecol. Evol.">
        <title>Genome expansion and lineage-specific genetic innovations in the forest pathogenic fungi Armillaria.</title>
        <authorList>
            <person name="Sipos G."/>
            <person name="Prasanna A.N."/>
            <person name="Walter M.C."/>
            <person name="O'Connor E."/>
            <person name="Balint B."/>
            <person name="Krizsan K."/>
            <person name="Kiss B."/>
            <person name="Hess J."/>
            <person name="Varga T."/>
            <person name="Slot J."/>
            <person name="Riley R."/>
            <person name="Boka B."/>
            <person name="Rigling D."/>
            <person name="Barry K."/>
            <person name="Lee J."/>
            <person name="Mihaltcheva S."/>
            <person name="LaButti K."/>
            <person name="Lipzen A."/>
            <person name="Waldron R."/>
            <person name="Moloney N.M."/>
            <person name="Sperisen C."/>
            <person name="Kredics L."/>
            <person name="Vagvoelgyi C."/>
            <person name="Patrignani A."/>
            <person name="Fitzpatrick D."/>
            <person name="Nagy I."/>
            <person name="Doyle S."/>
            <person name="Anderson J.B."/>
            <person name="Grigoriev I.V."/>
            <person name="Gueldener U."/>
            <person name="Muensterkoetter M."/>
            <person name="Nagy L.G."/>
        </authorList>
    </citation>
    <scope>NUCLEOTIDE SEQUENCE [LARGE SCALE GENOMIC DNA]</scope>
    <source>
        <strain evidence="3">28-4</strain>
    </source>
</reference>
<feature type="transmembrane region" description="Helical" evidence="1">
    <location>
        <begin position="74"/>
        <end position="94"/>
    </location>
</feature>
<feature type="transmembrane region" description="Helical" evidence="1">
    <location>
        <begin position="100"/>
        <end position="120"/>
    </location>
</feature>
<proteinExistence type="predicted"/>
<organism evidence="2 3">
    <name type="scientific">Armillaria solidipes</name>
    <dbReference type="NCBI Taxonomy" id="1076256"/>
    <lineage>
        <taxon>Eukaryota</taxon>
        <taxon>Fungi</taxon>
        <taxon>Dikarya</taxon>
        <taxon>Basidiomycota</taxon>
        <taxon>Agaricomycotina</taxon>
        <taxon>Agaricomycetes</taxon>
        <taxon>Agaricomycetidae</taxon>
        <taxon>Agaricales</taxon>
        <taxon>Marasmiineae</taxon>
        <taxon>Physalacriaceae</taxon>
        <taxon>Armillaria</taxon>
    </lineage>
</organism>
<accession>A0A2H3AQL1</accession>
<name>A0A2H3AQL1_9AGAR</name>
<evidence type="ECO:0000313" key="3">
    <source>
        <dbReference type="Proteomes" id="UP000218334"/>
    </source>
</evidence>
<feature type="transmembrane region" description="Helical" evidence="1">
    <location>
        <begin position="45"/>
        <end position="67"/>
    </location>
</feature>
<dbReference type="AlphaFoldDB" id="A0A2H3AQL1"/>
<keyword evidence="1" id="KW-1133">Transmembrane helix</keyword>
<keyword evidence="1" id="KW-0812">Transmembrane</keyword>
<keyword evidence="1" id="KW-0472">Membrane</keyword>